<dbReference type="PANTHER" id="PTHR30146:SF148">
    <property type="entry name" value="HTH-TYPE TRANSCRIPTIONAL REPRESSOR PURR-RELATED"/>
    <property type="match status" value="1"/>
</dbReference>
<feature type="domain" description="HTH lacI-type" evidence="5">
    <location>
        <begin position="7"/>
        <end position="50"/>
    </location>
</feature>
<dbReference type="AlphaFoldDB" id="A0A919XZP4"/>
<reference evidence="6" key="1">
    <citation type="submission" date="2021-03" db="EMBL/GenBank/DDBJ databases">
        <title>Antimicrobial resistance genes in bacteria isolated from Japanese honey, and their potential for conferring macrolide and lincosamide resistance in the American foulbrood pathogen Paenibacillus larvae.</title>
        <authorList>
            <person name="Okamoto M."/>
            <person name="Kumagai M."/>
            <person name="Kanamori H."/>
            <person name="Takamatsu D."/>
        </authorList>
    </citation>
    <scope>NUCLEOTIDE SEQUENCE</scope>
    <source>
        <strain evidence="6">J41TS4</strain>
    </source>
</reference>
<protein>
    <submittedName>
        <fullName evidence="6">DNA-binding transcriptional regulator CytR</fullName>
    </submittedName>
</protein>
<sequence length="341" mass="38833">MARKKKVSMQTIADHLQISKNAVSLALLNKKGVSEEVRRRVIEAAKELGYGRFGEPRLPERGNILVLVPERVMDYEDNDHFQFFHDMIWGIEGSIRNRGLNAVLVRITADMEQRLELPRHCAEIAYRGIVLFGALKEAYVRRVWELDVPLVMLDSYHRSLPCPAVVSANVEGAYEAVSLLIASGHQEIGFIGPVNLASSHEERWQGYWKAMFDHDLTIQRDYILTHSGSYQDSEREIHNFVKGMNPLPQAFFCGNDRIAYLLAKELEQRGLKIPEDIALVGFDDLQYKGSIDIALTTMRVEKERMCEAAADLLLSLTESLREAVRIYVRPTLISRTSHLKP</sequence>
<dbReference type="InterPro" id="IPR000843">
    <property type="entry name" value="HTH_LacI"/>
</dbReference>
<accession>A0A919XZP4</accession>
<dbReference type="InterPro" id="IPR010982">
    <property type="entry name" value="Lambda_DNA-bd_dom_sf"/>
</dbReference>
<keyword evidence="4" id="KW-0804">Transcription</keyword>
<evidence type="ECO:0000256" key="1">
    <source>
        <dbReference type="ARBA" id="ARBA00022491"/>
    </source>
</evidence>
<dbReference type="GO" id="GO:0000976">
    <property type="term" value="F:transcription cis-regulatory region binding"/>
    <property type="evidence" value="ECO:0007669"/>
    <property type="project" value="TreeGrafter"/>
</dbReference>
<dbReference type="EMBL" id="BORS01000001">
    <property type="protein sequence ID" value="GIO40658.1"/>
    <property type="molecule type" value="Genomic_DNA"/>
</dbReference>
<keyword evidence="7" id="KW-1185">Reference proteome</keyword>
<comment type="caution">
    <text evidence="6">The sequence shown here is derived from an EMBL/GenBank/DDBJ whole genome shotgun (WGS) entry which is preliminary data.</text>
</comment>
<evidence type="ECO:0000256" key="4">
    <source>
        <dbReference type="ARBA" id="ARBA00023163"/>
    </source>
</evidence>
<dbReference type="Proteomes" id="UP000678895">
    <property type="component" value="Unassembled WGS sequence"/>
</dbReference>
<dbReference type="GO" id="GO:0003700">
    <property type="term" value="F:DNA-binding transcription factor activity"/>
    <property type="evidence" value="ECO:0007669"/>
    <property type="project" value="TreeGrafter"/>
</dbReference>
<organism evidence="6 7">
    <name type="scientific">Paenibacillus apis</name>
    <dbReference type="NCBI Taxonomy" id="1792174"/>
    <lineage>
        <taxon>Bacteria</taxon>
        <taxon>Bacillati</taxon>
        <taxon>Bacillota</taxon>
        <taxon>Bacilli</taxon>
        <taxon>Bacillales</taxon>
        <taxon>Paenibacillaceae</taxon>
        <taxon>Paenibacillus</taxon>
    </lineage>
</organism>
<dbReference type="RefSeq" id="WP_301624492.1">
    <property type="nucleotide sequence ID" value="NZ_BORS01000001.1"/>
</dbReference>
<evidence type="ECO:0000259" key="5">
    <source>
        <dbReference type="PROSITE" id="PS50932"/>
    </source>
</evidence>
<gene>
    <name evidence="6" type="primary">cytR</name>
    <name evidence="6" type="ORF">J41TS4_04160</name>
</gene>
<dbReference type="PANTHER" id="PTHR30146">
    <property type="entry name" value="LACI-RELATED TRANSCRIPTIONAL REPRESSOR"/>
    <property type="match status" value="1"/>
</dbReference>
<dbReference type="Pfam" id="PF00356">
    <property type="entry name" value="LacI"/>
    <property type="match status" value="1"/>
</dbReference>
<dbReference type="SUPFAM" id="SSF47413">
    <property type="entry name" value="lambda repressor-like DNA-binding domains"/>
    <property type="match status" value="1"/>
</dbReference>
<name>A0A919XZP4_9BACL</name>
<dbReference type="CDD" id="cd01392">
    <property type="entry name" value="HTH_LacI"/>
    <property type="match status" value="1"/>
</dbReference>
<keyword evidence="1" id="KW-0678">Repressor</keyword>
<dbReference type="PROSITE" id="PS50932">
    <property type="entry name" value="HTH_LACI_2"/>
    <property type="match status" value="1"/>
</dbReference>
<dbReference type="InterPro" id="IPR046335">
    <property type="entry name" value="LacI/GalR-like_sensor"/>
</dbReference>
<keyword evidence="3 6" id="KW-0238">DNA-binding</keyword>
<dbReference type="Gene3D" id="3.40.50.2300">
    <property type="match status" value="2"/>
</dbReference>
<keyword evidence="2" id="KW-0805">Transcription regulation</keyword>
<evidence type="ECO:0000256" key="3">
    <source>
        <dbReference type="ARBA" id="ARBA00023125"/>
    </source>
</evidence>
<dbReference type="Gene3D" id="1.10.260.40">
    <property type="entry name" value="lambda repressor-like DNA-binding domains"/>
    <property type="match status" value="1"/>
</dbReference>
<dbReference type="SMART" id="SM00354">
    <property type="entry name" value="HTH_LACI"/>
    <property type="match status" value="1"/>
</dbReference>
<dbReference type="InterPro" id="IPR028082">
    <property type="entry name" value="Peripla_BP_I"/>
</dbReference>
<evidence type="ECO:0000313" key="7">
    <source>
        <dbReference type="Proteomes" id="UP000678895"/>
    </source>
</evidence>
<proteinExistence type="predicted"/>
<evidence type="ECO:0000256" key="2">
    <source>
        <dbReference type="ARBA" id="ARBA00023015"/>
    </source>
</evidence>
<dbReference type="Pfam" id="PF13377">
    <property type="entry name" value="Peripla_BP_3"/>
    <property type="match status" value="1"/>
</dbReference>
<evidence type="ECO:0000313" key="6">
    <source>
        <dbReference type="EMBL" id="GIO40658.1"/>
    </source>
</evidence>
<dbReference type="SUPFAM" id="SSF53822">
    <property type="entry name" value="Periplasmic binding protein-like I"/>
    <property type="match status" value="1"/>
</dbReference>